<keyword evidence="3" id="KW-0813">Transport</keyword>
<keyword evidence="9" id="KW-0175">Coiled coil</keyword>
<evidence type="ECO:0000256" key="3">
    <source>
        <dbReference type="ARBA" id="ARBA00022448"/>
    </source>
</evidence>
<gene>
    <name evidence="15" type="ORF">KP509_27G043000</name>
</gene>
<evidence type="ECO:0000256" key="9">
    <source>
        <dbReference type="ARBA" id="ARBA00023054"/>
    </source>
</evidence>
<evidence type="ECO:0000313" key="16">
    <source>
        <dbReference type="Proteomes" id="UP000825935"/>
    </source>
</evidence>
<keyword evidence="10 13" id="KW-0472">Membrane</keyword>
<dbReference type="PROSITE" id="PS50192">
    <property type="entry name" value="T_SNARE"/>
    <property type="match status" value="1"/>
</dbReference>
<dbReference type="GO" id="GO:0005789">
    <property type="term" value="C:endoplasmic reticulum membrane"/>
    <property type="evidence" value="ECO:0007669"/>
    <property type="project" value="UniProtKB-SubCell"/>
</dbReference>
<evidence type="ECO:0000256" key="6">
    <source>
        <dbReference type="ARBA" id="ARBA00022927"/>
    </source>
</evidence>
<keyword evidence="7 13" id="KW-1133">Transmembrane helix</keyword>
<evidence type="ECO:0000256" key="4">
    <source>
        <dbReference type="ARBA" id="ARBA00022692"/>
    </source>
</evidence>
<evidence type="ECO:0000259" key="14">
    <source>
        <dbReference type="PROSITE" id="PS50192"/>
    </source>
</evidence>
<comment type="function">
    <text evidence="12">Required for vesicular transport from the ER to the Golgi complex. Functions as a SNARE associated with ER-derived vesicles.</text>
</comment>
<dbReference type="AlphaFoldDB" id="A0A8T2RID0"/>
<evidence type="ECO:0000256" key="11">
    <source>
        <dbReference type="ARBA" id="ARBA00037962"/>
    </source>
</evidence>
<dbReference type="PANTHER" id="PTHR12791">
    <property type="entry name" value="GOLGI SNARE BET1-RELATED"/>
    <property type="match status" value="1"/>
</dbReference>
<comment type="subcellular location">
    <subcellularLocation>
        <location evidence="1">Endoplasmic reticulum membrane</location>
        <topology evidence="1">Single-pass type IV membrane protein</topology>
    </subcellularLocation>
    <subcellularLocation>
        <location evidence="2">Golgi apparatus membrane</location>
        <topology evidence="2">Single-pass type IV membrane protein</topology>
    </subcellularLocation>
</comment>
<evidence type="ECO:0000256" key="2">
    <source>
        <dbReference type="ARBA" id="ARBA00004409"/>
    </source>
</evidence>
<evidence type="ECO:0000256" key="1">
    <source>
        <dbReference type="ARBA" id="ARBA00004163"/>
    </source>
</evidence>
<dbReference type="OMA" id="ACFFLVY"/>
<organism evidence="15 16">
    <name type="scientific">Ceratopteris richardii</name>
    <name type="common">Triangle waterfern</name>
    <dbReference type="NCBI Taxonomy" id="49495"/>
    <lineage>
        <taxon>Eukaryota</taxon>
        <taxon>Viridiplantae</taxon>
        <taxon>Streptophyta</taxon>
        <taxon>Embryophyta</taxon>
        <taxon>Tracheophyta</taxon>
        <taxon>Polypodiopsida</taxon>
        <taxon>Polypodiidae</taxon>
        <taxon>Polypodiales</taxon>
        <taxon>Pteridineae</taxon>
        <taxon>Pteridaceae</taxon>
        <taxon>Parkerioideae</taxon>
        <taxon>Ceratopteris</taxon>
    </lineage>
</organism>
<keyword evidence="6" id="KW-0653">Protein transport</keyword>
<keyword evidence="5" id="KW-0256">Endoplasmic reticulum</keyword>
<protein>
    <recommendedName>
        <fullName evidence="14">t-SNARE coiled-coil homology domain-containing protein</fullName>
    </recommendedName>
</protein>
<dbReference type="OrthoDB" id="261831at2759"/>
<dbReference type="FunFam" id="1.20.5.110:FF:000056">
    <property type="entry name" value="Bet1-like protein At4g14600"/>
    <property type="match status" value="1"/>
</dbReference>
<dbReference type="EMBL" id="CM035432">
    <property type="protein sequence ID" value="KAH7295335.1"/>
    <property type="molecule type" value="Genomic_DNA"/>
</dbReference>
<sequence>MSSSYRSWQGLNNRLPTTNDQLQVRVDPLQGDLDEEIHVLHSKVRNLRGVAEAIETESKYQNELLNQLESAVTKAQAGLKNTMTRLNRSIIQNGSNHLLHVILFALLCFFLVYLWSKLFR</sequence>
<evidence type="ECO:0000256" key="5">
    <source>
        <dbReference type="ARBA" id="ARBA00022824"/>
    </source>
</evidence>
<keyword evidence="4 13" id="KW-0812">Transmembrane</keyword>
<dbReference type="Gene3D" id="1.20.5.110">
    <property type="match status" value="1"/>
</dbReference>
<evidence type="ECO:0000256" key="8">
    <source>
        <dbReference type="ARBA" id="ARBA00023034"/>
    </source>
</evidence>
<keyword evidence="16" id="KW-1185">Reference proteome</keyword>
<dbReference type="SUPFAM" id="SSF58038">
    <property type="entry name" value="SNARE fusion complex"/>
    <property type="match status" value="1"/>
</dbReference>
<evidence type="ECO:0000256" key="13">
    <source>
        <dbReference type="SAM" id="Phobius"/>
    </source>
</evidence>
<dbReference type="GO" id="GO:0000139">
    <property type="term" value="C:Golgi membrane"/>
    <property type="evidence" value="ECO:0007669"/>
    <property type="project" value="UniProtKB-SubCell"/>
</dbReference>
<dbReference type="GO" id="GO:0015031">
    <property type="term" value="P:protein transport"/>
    <property type="evidence" value="ECO:0007669"/>
    <property type="project" value="UniProtKB-KW"/>
</dbReference>
<keyword evidence="8" id="KW-0333">Golgi apparatus</keyword>
<comment type="similarity">
    <text evidence="11">Belongs to the BET1 family.</text>
</comment>
<accession>A0A8T2RID0</accession>
<feature type="domain" description="T-SNARE coiled-coil homology" evidence="14">
    <location>
        <begin position="27"/>
        <end position="89"/>
    </location>
</feature>
<proteinExistence type="inferred from homology"/>
<feature type="transmembrane region" description="Helical" evidence="13">
    <location>
        <begin position="98"/>
        <end position="116"/>
    </location>
</feature>
<reference evidence="15 16" key="1">
    <citation type="submission" date="2021-08" db="EMBL/GenBank/DDBJ databases">
        <title>WGS assembly of Ceratopteris richardii.</title>
        <authorList>
            <person name="Marchant D.B."/>
            <person name="Chen G."/>
            <person name="Jenkins J."/>
            <person name="Shu S."/>
            <person name="Leebens-Mack J."/>
            <person name="Grimwood J."/>
            <person name="Schmutz J."/>
            <person name="Soltis P."/>
            <person name="Soltis D."/>
            <person name="Chen Z.-H."/>
        </authorList>
    </citation>
    <scope>NUCLEOTIDE SEQUENCE [LARGE SCALE GENOMIC DNA]</scope>
    <source>
        <strain evidence="15">Whitten #5841</strain>
        <tissue evidence="15">Leaf</tissue>
    </source>
</reference>
<name>A0A8T2RID0_CERRI</name>
<dbReference type="InterPro" id="IPR000727">
    <property type="entry name" value="T_SNARE_dom"/>
</dbReference>
<evidence type="ECO:0000256" key="12">
    <source>
        <dbReference type="ARBA" id="ARBA00060029"/>
    </source>
</evidence>
<evidence type="ECO:0000256" key="10">
    <source>
        <dbReference type="ARBA" id="ARBA00023136"/>
    </source>
</evidence>
<evidence type="ECO:0000313" key="15">
    <source>
        <dbReference type="EMBL" id="KAH7295335.1"/>
    </source>
</evidence>
<dbReference type="CDD" id="cd15841">
    <property type="entry name" value="SNARE_Qc"/>
    <property type="match status" value="1"/>
</dbReference>
<evidence type="ECO:0000256" key="7">
    <source>
        <dbReference type="ARBA" id="ARBA00022989"/>
    </source>
</evidence>
<comment type="caution">
    <text evidence="15">The sequence shown here is derived from an EMBL/GenBank/DDBJ whole genome shotgun (WGS) entry which is preliminary data.</text>
</comment>
<dbReference type="Proteomes" id="UP000825935">
    <property type="component" value="Chromosome 27"/>
</dbReference>